<dbReference type="InterPro" id="IPR036939">
    <property type="entry name" value="Cu2_ascorb_mOase_N_sf"/>
</dbReference>
<dbReference type="GO" id="GO:0005507">
    <property type="term" value="F:copper ion binding"/>
    <property type="evidence" value="ECO:0007669"/>
    <property type="project" value="InterPro"/>
</dbReference>
<sequence length="592" mass="66304">MLHGLWLTVSLLHCVASFKSYQFNIPNGGAVPHPCKPNHIWQGVGHFIDEGTGHRNPFGADFETAGNAWTAALCQRDSDGDGLTNGQELGDPNCVWKEGAVPNRTASLSHPGICDPWDSPICFSKNVTSPKYRTQEDWMREMCKPNEFVCAGLNESDVRNLSLRLPNGSRIPAKETTYMCQIFDFENMTTPGDYHLIAVEPQIDNSYAIHHIVLFGCQDSAVPSATPFECEMLASPKCQDFLNVWTVGLPGECYHPKTGIRIGTNGYKRMAVQLPWNNPQVKSDWTDNSGLLLHYTPNRRQHDAAIFVTGLQNFVLPPGRQSLQVKGTCTSECTRMLVTSPAWVTTAWNHMHYAGRKMSIQLIRNNTPVTFLSNDAMYSYDNPQVSYYNDNPVQMLPGDELITTCEYSTLRRTKYTRWGEATSDEMCFGFLTFYPKKSIRDLFCVALGPDISYCDPTTFRGCRELFYFYNKDWVSASSLYNDLKRACVPFSPCLDECMQTILKHRKENPCLQDDEVFTFLKSEVLSSHETGVRLLSLMASCDVQVYRALSPGPVANETTQAEKGSNPASLTTSGSLLILLVTSLAMRFGGFQ</sequence>
<dbReference type="SUPFAM" id="SSF49742">
    <property type="entry name" value="PHM/PNGase F"/>
    <property type="match status" value="2"/>
</dbReference>
<proteinExistence type="predicted"/>
<evidence type="ECO:0000256" key="1">
    <source>
        <dbReference type="ARBA" id="ARBA00023157"/>
    </source>
</evidence>
<dbReference type="InterPro" id="IPR000945">
    <property type="entry name" value="DBH-like"/>
</dbReference>
<organism evidence="7 8">
    <name type="scientific">Lymnaea stagnalis</name>
    <name type="common">Great pond snail</name>
    <name type="synonym">Helix stagnalis</name>
    <dbReference type="NCBI Taxonomy" id="6523"/>
    <lineage>
        <taxon>Eukaryota</taxon>
        <taxon>Metazoa</taxon>
        <taxon>Spiralia</taxon>
        <taxon>Lophotrochozoa</taxon>
        <taxon>Mollusca</taxon>
        <taxon>Gastropoda</taxon>
        <taxon>Heterobranchia</taxon>
        <taxon>Euthyneura</taxon>
        <taxon>Panpulmonata</taxon>
        <taxon>Hygrophila</taxon>
        <taxon>Lymnaeoidea</taxon>
        <taxon>Lymnaeidae</taxon>
        <taxon>Lymnaea</taxon>
    </lineage>
</organism>
<keyword evidence="2" id="KW-0325">Glycoprotein</keyword>
<evidence type="ECO:0000259" key="6">
    <source>
        <dbReference type="Pfam" id="PF24784"/>
    </source>
</evidence>
<protein>
    <recommendedName>
        <fullName evidence="9">Temptin</fullName>
    </recommendedName>
</protein>
<dbReference type="Proteomes" id="UP001497497">
    <property type="component" value="Unassembled WGS sequence"/>
</dbReference>
<evidence type="ECO:0000256" key="3">
    <source>
        <dbReference type="SAM" id="SignalP"/>
    </source>
</evidence>
<evidence type="ECO:0000313" key="7">
    <source>
        <dbReference type="EMBL" id="CAL1532152.1"/>
    </source>
</evidence>
<evidence type="ECO:0008006" key="9">
    <source>
        <dbReference type="Google" id="ProtNLM"/>
    </source>
</evidence>
<dbReference type="PANTHER" id="PTHR10157:SF23">
    <property type="entry name" value="MOXD1 HOMOLOG 1"/>
    <property type="match status" value="1"/>
</dbReference>
<dbReference type="InterPro" id="IPR014784">
    <property type="entry name" value="Cu2_ascorb_mOase-like_C"/>
</dbReference>
<evidence type="ECO:0000256" key="2">
    <source>
        <dbReference type="ARBA" id="ARBA00023180"/>
    </source>
</evidence>
<feature type="domain" description="Copper type II ascorbate-dependent monooxygenase C-terminal" evidence="5">
    <location>
        <begin position="303"/>
        <end position="448"/>
    </location>
</feature>
<keyword evidence="1" id="KW-1015">Disulfide bond</keyword>
<gene>
    <name evidence="7" type="ORF">GSLYS_00006231001</name>
</gene>
<keyword evidence="8" id="KW-1185">Reference proteome</keyword>
<dbReference type="Pfam" id="PF01082">
    <property type="entry name" value="Cu2_monooxygen"/>
    <property type="match status" value="1"/>
</dbReference>
<evidence type="ECO:0000259" key="5">
    <source>
        <dbReference type="Pfam" id="PF03712"/>
    </source>
</evidence>
<dbReference type="Pfam" id="PF24784">
    <property type="entry name" value="Temptin_C"/>
    <property type="match status" value="1"/>
</dbReference>
<keyword evidence="3" id="KW-0732">Signal</keyword>
<dbReference type="Pfam" id="PF03712">
    <property type="entry name" value="Cu2_monoox_C"/>
    <property type="match status" value="1"/>
</dbReference>
<evidence type="ECO:0000259" key="4">
    <source>
        <dbReference type="Pfam" id="PF01082"/>
    </source>
</evidence>
<dbReference type="GO" id="GO:0004500">
    <property type="term" value="F:dopamine beta-monooxygenase activity"/>
    <property type="evidence" value="ECO:0007669"/>
    <property type="project" value="InterPro"/>
</dbReference>
<dbReference type="InterPro" id="IPR057626">
    <property type="entry name" value="S-S_Temptin"/>
</dbReference>
<dbReference type="InterPro" id="IPR024548">
    <property type="entry name" value="Cu2_monoox_C"/>
</dbReference>
<evidence type="ECO:0000313" key="8">
    <source>
        <dbReference type="Proteomes" id="UP001497497"/>
    </source>
</evidence>
<dbReference type="InterPro" id="IPR000323">
    <property type="entry name" value="Cu2_ascorb_mOase_N"/>
</dbReference>
<reference evidence="7 8" key="1">
    <citation type="submission" date="2024-04" db="EMBL/GenBank/DDBJ databases">
        <authorList>
            <consortium name="Genoscope - CEA"/>
            <person name="William W."/>
        </authorList>
    </citation>
    <scope>NUCLEOTIDE SEQUENCE [LARGE SCALE GENOMIC DNA]</scope>
</reference>
<name>A0AAV2HJ10_LYMST</name>
<dbReference type="EMBL" id="CAXITT010000108">
    <property type="protein sequence ID" value="CAL1532152.1"/>
    <property type="molecule type" value="Genomic_DNA"/>
</dbReference>
<dbReference type="InterPro" id="IPR008977">
    <property type="entry name" value="PHM/PNGase_F_dom_sf"/>
</dbReference>
<comment type="caution">
    <text evidence="7">The sequence shown here is derived from an EMBL/GenBank/DDBJ whole genome shotgun (WGS) entry which is preliminary data.</text>
</comment>
<feature type="domain" description="Copper type II ascorbate-dependent monooxygenase N-terminal" evidence="4">
    <location>
        <begin position="169"/>
        <end position="281"/>
    </location>
</feature>
<dbReference type="AlphaFoldDB" id="A0AAV2HJ10"/>
<feature type="signal peptide" evidence="3">
    <location>
        <begin position="1"/>
        <end position="17"/>
    </location>
</feature>
<dbReference type="Gene3D" id="2.60.120.230">
    <property type="match status" value="1"/>
</dbReference>
<dbReference type="PANTHER" id="PTHR10157">
    <property type="entry name" value="DOPAMINE BETA HYDROXYLASE RELATED"/>
    <property type="match status" value="1"/>
</dbReference>
<feature type="domain" description="Temptin Cys/Cys disulfide" evidence="6">
    <location>
        <begin position="16"/>
        <end position="113"/>
    </location>
</feature>
<dbReference type="Gene3D" id="2.60.120.310">
    <property type="entry name" value="Copper type II, ascorbate-dependent monooxygenase, N-terminal domain"/>
    <property type="match status" value="1"/>
</dbReference>
<accession>A0AAV2HJ10</accession>
<feature type="chain" id="PRO_5043796994" description="Temptin" evidence="3">
    <location>
        <begin position="18"/>
        <end position="592"/>
    </location>
</feature>